<sequence length="89" mass="9140">MLDAGNPYVLPSVLVGAAVYLGLTVATDASLPIRIGALLAFVVVVPAVLNRLFGGRGRPTSLGDERESTSETAGDERSANESSGNEGPR</sequence>
<comment type="caution">
    <text evidence="3">The sequence shown here is derived from an EMBL/GenBank/DDBJ whole genome shotgun (WGS) entry which is preliminary data.</text>
</comment>
<keyword evidence="2" id="KW-0472">Membrane</keyword>
<feature type="transmembrane region" description="Helical" evidence="2">
    <location>
        <begin position="33"/>
        <end position="53"/>
    </location>
</feature>
<feature type="compositionally biased region" description="Polar residues" evidence="1">
    <location>
        <begin position="80"/>
        <end position="89"/>
    </location>
</feature>
<dbReference type="Proteomes" id="UP000770586">
    <property type="component" value="Unassembled WGS sequence"/>
</dbReference>
<evidence type="ECO:0000313" key="4">
    <source>
        <dbReference type="Proteomes" id="UP000770586"/>
    </source>
</evidence>
<protein>
    <submittedName>
        <fullName evidence="3">Membrane protein implicated in regulation of membrane protease activity</fullName>
    </submittedName>
</protein>
<dbReference type="EMBL" id="JAGGKE010000003">
    <property type="protein sequence ID" value="MBP1901361.1"/>
    <property type="molecule type" value="Genomic_DNA"/>
</dbReference>
<dbReference type="OrthoDB" id="331029at2157"/>
<keyword evidence="2" id="KW-1133">Transmembrane helix</keyword>
<dbReference type="AlphaFoldDB" id="A0A8J7RC77"/>
<feature type="transmembrane region" description="Helical" evidence="2">
    <location>
        <begin position="7"/>
        <end position="27"/>
    </location>
</feature>
<name>A0A8J7RC77_9EURY</name>
<keyword evidence="2" id="KW-0812">Transmembrane</keyword>
<dbReference type="GO" id="GO:0008233">
    <property type="term" value="F:peptidase activity"/>
    <property type="evidence" value="ECO:0007669"/>
    <property type="project" value="UniProtKB-KW"/>
</dbReference>
<feature type="region of interest" description="Disordered" evidence="1">
    <location>
        <begin position="53"/>
        <end position="89"/>
    </location>
</feature>
<reference evidence="3 4" key="1">
    <citation type="submission" date="2021-03" db="EMBL/GenBank/DDBJ databases">
        <title>Genomic Encyclopedia of Type Strains, Phase IV (KMG-IV): sequencing the most valuable type-strain genomes for metagenomic binning, comparative biology and taxonomic classification.</title>
        <authorList>
            <person name="Goeker M."/>
        </authorList>
    </citation>
    <scope>NUCLEOTIDE SEQUENCE [LARGE SCALE GENOMIC DNA]</scope>
    <source>
        <strain evidence="3 4">DSM 12287</strain>
    </source>
</reference>
<feature type="compositionally biased region" description="Basic and acidic residues" evidence="1">
    <location>
        <begin position="63"/>
        <end position="79"/>
    </location>
</feature>
<proteinExistence type="predicted"/>
<gene>
    <name evidence="3" type="ORF">J2744_001031</name>
</gene>
<dbReference type="GO" id="GO:0006508">
    <property type="term" value="P:proteolysis"/>
    <property type="evidence" value="ECO:0007669"/>
    <property type="project" value="UniProtKB-KW"/>
</dbReference>
<keyword evidence="3" id="KW-0645">Protease</keyword>
<keyword evidence="4" id="KW-1185">Reference proteome</keyword>
<evidence type="ECO:0000256" key="2">
    <source>
        <dbReference type="SAM" id="Phobius"/>
    </source>
</evidence>
<keyword evidence="3" id="KW-0378">Hydrolase</keyword>
<dbReference type="Pfam" id="PF25949">
    <property type="entry name" value="DUF7987"/>
    <property type="match status" value="1"/>
</dbReference>
<evidence type="ECO:0000256" key="1">
    <source>
        <dbReference type="SAM" id="MobiDB-lite"/>
    </source>
</evidence>
<organism evidence="3 4">
    <name type="scientific">Halorubrum trapanicum</name>
    <dbReference type="NCBI Taxonomy" id="29284"/>
    <lineage>
        <taxon>Archaea</taxon>
        <taxon>Methanobacteriati</taxon>
        <taxon>Methanobacteriota</taxon>
        <taxon>Stenosarchaea group</taxon>
        <taxon>Halobacteria</taxon>
        <taxon>Halobacteriales</taxon>
        <taxon>Haloferacaceae</taxon>
        <taxon>Halorubrum</taxon>
    </lineage>
</organism>
<dbReference type="InterPro" id="IPR058293">
    <property type="entry name" value="DUF7987"/>
</dbReference>
<accession>A0A8J7RC77</accession>
<evidence type="ECO:0000313" key="3">
    <source>
        <dbReference type="EMBL" id="MBP1901361.1"/>
    </source>
</evidence>
<dbReference type="RefSeq" id="WP_209545372.1">
    <property type="nucleotide sequence ID" value="NZ_BAAADX010000005.1"/>
</dbReference>